<comment type="caution">
    <text evidence="4">The sequence shown here is derived from an EMBL/GenBank/DDBJ whole genome shotgun (WGS) entry which is preliminary data.</text>
</comment>
<accession>A0AAD4PV48</accession>
<feature type="binding site" evidence="3">
    <location>
        <position position="187"/>
    </location>
    <ligand>
        <name>dimethylallyl diphosphate</name>
        <dbReference type="ChEBI" id="CHEBI:57623"/>
    </ligand>
</feature>
<feature type="binding site" evidence="3">
    <location>
        <position position="410"/>
    </location>
    <ligand>
        <name>dimethylallyl diphosphate</name>
        <dbReference type="ChEBI" id="CHEBI:57623"/>
    </ligand>
</feature>
<name>A0AAD4PV48_9EURO</name>
<dbReference type="Proteomes" id="UP001201262">
    <property type="component" value="Unassembled WGS sequence"/>
</dbReference>
<sequence length="425" mass="47704">MAAVSVNAIDEPEATAGNTAYREIWLEKTKPLFAKMLASANYPPPDREFYMAFYTQTLIPLMGPYPQKFRSAVTRSGLPIEFSANYTQHSPGDPVWRIGFEPVSRASGSAGDPYNQIATGALLSQLDSLNLRGYDTMLSEHFVATHTVNRAERESLGGQQLDGSDLSPSQVAFGFDLKGGEIAVKGYTFPALKCKVTGRQFGTLFRDSIDPLFERMGGYRTRASFDTIDEYMKETNGWSDFSFFSWDCVAPAKARLKLYSSTNIVTWSKMEEIWTLGGRVVGESSMQGLKQLRRLWELTQIKDGYRAFTGGFDNDTDSTPTPIIWNYEIRPGSPEPLTKVYFPIHGENDLTIVRGVGQFLQEIGLVKQGRSYERTVREYYPARDLSKTACLTSWLSFAYTEATGAYLSVYYHSSSDYPWAEKEAK</sequence>
<dbReference type="CDD" id="cd13929">
    <property type="entry name" value="PT-DMATS_CymD"/>
    <property type="match status" value="1"/>
</dbReference>
<proteinExistence type="inferred from homology"/>
<dbReference type="InterPro" id="IPR033964">
    <property type="entry name" value="ABBA"/>
</dbReference>
<organism evidence="4 5">
    <name type="scientific">Talaromyces proteolyticus</name>
    <dbReference type="NCBI Taxonomy" id="1131652"/>
    <lineage>
        <taxon>Eukaryota</taxon>
        <taxon>Fungi</taxon>
        <taxon>Dikarya</taxon>
        <taxon>Ascomycota</taxon>
        <taxon>Pezizomycotina</taxon>
        <taxon>Eurotiomycetes</taxon>
        <taxon>Eurotiomycetidae</taxon>
        <taxon>Eurotiales</taxon>
        <taxon>Trichocomaceae</taxon>
        <taxon>Talaromyces</taxon>
        <taxon>Talaromyces sect. Bacilispori</taxon>
    </lineage>
</organism>
<keyword evidence="2" id="KW-0808">Transferase</keyword>
<dbReference type="InterPro" id="IPR017795">
    <property type="entry name" value="ABBA_NscD-like"/>
</dbReference>
<dbReference type="PANTHER" id="PTHR40627">
    <property type="entry name" value="INDOLE PRENYLTRANSFERASE TDIB-RELATED"/>
    <property type="match status" value="1"/>
</dbReference>
<feature type="binding site" evidence="3">
    <location>
        <position position="257"/>
    </location>
    <ligand>
        <name>dimethylallyl diphosphate</name>
        <dbReference type="ChEBI" id="CHEBI:57623"/>
    </ligand>
</feature>
<dbReference type="NCBIfam" id="TIGR03429">
    <property type="entry name" value="arom_pren_DMATS"/>
    <property type="match status" value="1"/>
</dbReference>
<evidence type="ECO:0000313" key="5">
    <source>
        <dbReference type="Proteomes" id="UP001201262"/>
    </source>
</evidence>
<feature type="binding site" evidence="3">
    <location>
        <position position="97"/>
    </location>
    <ligand>
        <name>dimethylallyl diphosphate</name>
        <dbReference type="ChEBI" id="CHEBI:57623"/>
    </ligand>
</feature>
<dbReference type="Pfam" id="PF11991">
    <property type="entry name" value="Trp_DMAT"/>
    <property type="match status" value="1"/>
</dbReference>
<feature type="binding site" evidence="3">
    <location>
        <position position="259"/>
    </location>
    <ligand>
        <name>dimethylallyl diphosphate</name>
        <dbReference type="ChEBI" id="CHEBI:57623"/>
    </ligand>
</feature>
<dbReference type="InterPro" id="IPR012148">
    <property type="entry name" value="ABBA_DMATS-like"/>
</dbReference>
<dbReference type="GeneID" id="70242057"/>
<reference evidence="4" key="1">
    <citation type="submission" date="2021-12" db="EMBL/GenBank/DDBJ databases">
        <title>Convergent genome expansion in fungi linked to evolution of root-endophyte symbiosis.</title>
        <authorList>
            <consortium name="DOE Joint Genome Institute"/>
            <person name="Ke Y.-H."/>
            <person name="Bonito G."/>
            <person name="Liao H.-L."/>
            <person name="Looney B."/>
            <person name="Rojas-Flechas A."/>
            <person name="Nash J."/>
            <person name="Hameed K."/>
            <person name="Schadt C."/>
            <person name="Martin F."/>
            <person name="Crous P.W."/>
            <person name="Miettinen O."/>
            <person name="Magnuson J.K."/>
            <person name="Labbe J."/>
            <person name="Jacobson D."/>
            <person name="Doktycz M.J."/>
            <person name="Veneault-Fourrey C."/>
            <person name="Kuo A."/>
            <person name="Mondo S."/>
            <person name="Calhoun S."/>
            <person name="Riley R."/>
            <person name="Ohm R."/>
            <person name="LaButti K."/>
            <person name="Andreopoulos B."/>
            <person name="Pangilinan J."/>
            <person name="Nolan M."/>
            <person name="Tritt A."/>
            <person name="Clum A."/>
            <person name="Lipzen A."/>
            <person name="Daum C."/>
            <person name="Barry K."/>
            <person name="Grigoriev I.V."/>
            <person name="Vilgalys R."/>
        </authorList>
    </citation>
    <scope>NUCLEOTIDE SEQUENCE</scope>
    <source>
        <strain evidence="4">PMI_201</strain>
    </source>
</reference>
<protein>
    <submittedName>
        <fullName evidence="4">DMATS type aromatic prenyltransferase</fullName>
    </submittedName>
</protein>
<dbReference type="PANTHER" id="PTHR40627:SF3">
    <property type="entry name" value="PRENYLTRANSFERASE ASQH2-RELATED"/>
    <property type="match status" value="1"/>
</dbReference>
<dbReference type="GO" id="GO:0009820">
    <property type="term" value="P:alkaloid metabolic process"/>
    <property type="evidence" value="ECO:0007669"/>
    <property type="project" value="InterPro"/>
</dbReference>
<feature type="binding site" evidence="3">
    <location>
        <position position="406"/>
    </location>
    <ligand>
        <name>dimethylallyl diphosphate</name>
        <dbReference type="ChEBI" id="CHEBI:57623"/>
    </ligand>
</feature>
<evidence type="ECO:0000256" key="2">
    <source>
        <dbReference type="ARBA" id="ARBA00022679"/>
    </source>
</evidence>
<comment type="similarity">
    <text evidence="1">Belongs to the tryptophan dimethylallyltransferase family.</text>
</comment>
<keyword evidence="5" id="KW-1185">Reference proteome</keyword>
<dbReference type="SFLD" id="SFLDG01162">
    <property type="entry name" value="I"/>
    <property type="match status" value="1"/>
</dbReference>
<feature type="binding site" evidence="3">
    <location>
        <position position="185"/>
    </location>
    <ligand>
        <name>dimethylallyl diphosphate</name>
        <dbReference type="ChEBI" id="CHEBI:57623"/>
    </ligand>
</feature>
<feature type="binding site" evidence="3">
    <location>
        <position position="255"/>
    </location>
    <ligand>
        <name>dimethylallyl diphosphate</name>
        <dbReference type="ChEBI" id="CHEBI:57623"/>
    </ligand>
</feature>
<dbReference type="EMBL" id="JAJTJA010000010">
    <property type="protein sequence ID" value="KAH8692969.1"/>
    <property type="molecule type" value="Genomic_DNA"/>
</dbReference>
<evidence type="ECO:0000256" key="3">
    <source>
        <dbReference type="PIRSR" id="PIRSR000509-1"/>
    </source>
</evidence>
<dbReference type="PIRSF" id="PIRSF000509">
    <property type="entry name" value="Trp_DMAT"/>
    <property type="match status" value="1"/>
</dbReference>
<dbReference type="AlphaFoldDB" id="A0AAD4PV48"/>
<dbReference type="RefSeq" id="XP_046068842.1">
    <property type="nucleotide sequence ID" value="XM_046211770.1"/>
</dbReference>
<dbReference type="GO" id="GO:0016765">
    <property type="term" value="F:transferase activity, transferring alkyl or aryl (other than methyl) groups"/>
    <property type="evidence" value="ECO:0007669"/>
    <property type="project" value="InterPro"/>
</dbReference>
<gene>
    <name evidence="4" type="ORF">BGW36DRAFT_302330</name>
</gene>
<evidence type="ECO:0000256" key="1">
    <source>
        <dbReference type="ARBA" id="ARBA00010209"/>
    </source>
</evidence>
<feature type="binding site" evidence="3">
    <location>
        <position position="341"/>
    </location>
    <ligand>
        <name>dimethylallyl diphosphate</name>
        <dbReference type="ChEBI" id="CHEBI:57623"/>
    </ligand>
</feature>
<dbReference type="SFLD" id="SFLDS00036">
    <property type="entry name" value="Aromatic_Prenyltransferase"/>
    <property type="match status" value="1"/>
</dbReference>
<feature type="binding site" evidence="3">
    <location>
        <position position="81"/>
    </location>
    <ligand>
        <name>L-tryptophan</name>
        <dbReference type="ChEBI" id="CHEBI:57912"/>
    </ligand>
</feature>
<evidence type="ECO:0000313" key="4">
    <source>
        <dbReference type="EMBL" id="KAH8692969.1"/>
    </source>
</evidence>